<dbReference type="CDD" id="cd07379">
    <property type="entry name" value="MPP_239FB"/>
    <property type="match status" value="1"/>
</dbReference>
<evidence type="ECO:0000313" key="3">
    <source>
        <dbReference type="Proteomes" id="UP000218811"/>
    </source>
</evidence>
<dbReference type="OMA" id="IHPLTAD"/>
<gene>
    <name evidence="2" type="ORF">WOLCODRAFT_136960</name>
</gene>
<dbReference type="Gene3D" id="3.60.21.10">
    <property type="match status" value="1"/>
</dbReference>
<reference evidence="2 3" key="1">
    <citation type="journal article" date="2012" name="Science">
        <title>The Paleozoic origin of enzymatic lignin decomposition reconstructed from 31 fungal genomes.</title>
        <authorList>
            <person name="Floudas D."/>
            <person name="Binder M."/>
            <person name="Riley R."/>
            <person name="Barry K."/>
            <person name="Blanchette R.A."/>
            <person name="Henrissat B."/>
            <person name="Martinez A.T."/>
            <person name="Otillar R."/>
            <person name="Spatafora J.W."/>
            <person name="Yadav J.S."/>
            <person name="Aerts A."/>
            <person name="Benoit I."/>
            <person name="Boyd A."/>
            <person name="Carlson A."/>
            <person name="Copeland A."/>
            <person name="Coutinho P.M."/>
            <person name="de Vries R.P."/>
            <person name="Ferreira P."/>
            <person name="Findley K."/>
            <person name="Foster B."/>
            <person name="Gaskell J."/>
            <person name="Glotzer D."/>
            <person name="Gorecki P."/>
            <person name="Heitman J."/>
            <person name="Hesse C."/>
            <person name="Hori C."/>
            <person name="Igarashi K."/>
            <person name="Jurgens J.A."/>
            <person name="Kallen N."/>
            <person name="Kersten P."/>
            <person name="Kohler A."/>
            <person name="Kuees U."/>
            <person name="Kumar T.K.A."/>
            <person name="Kuo A."/>
            <person name="LaButti K."/>
            <person name="Larrondo L.F."/>
            <person name="Lindquist E."/>
            <person name="Ling A."/>
            <person name="Lombard V."/>
            <person name="Lucas S."/>
            <person name="Lundell T."/>
            <person name="Martin R."/>
            <person name="McLaughlin D.J."/>
            <person name="Morgenstern I."/>
            <person name="Morin E."/>
            <person name="Murat C."/>
            <person name="Nagy L.G."/>
            <person name="Nolan M."/>
            <person name="Ohm R.A."/>
            <person name="Patyshakuliyeva A."/>
            <person name="Rokas A."/>
            <person name="Ruiz-Duenas F.J."/>
            <person name="Sabat G."/>
            <person name="Salamov A."/>
            <person name="Samejima M."/>
            <person name="Schmutz J."/>
            <person name="Slot J.C."/>
            <person name="St John F."/>
            <person name="Stenlid J."/>
            <person name="Sun H."/>
            <person name="Sun S."/>
            <person name="Syed K."/>
            <person name="Tsang A."/>
            <person name="Wiebenga A."/>
            <person name="Young D."/>
            <person name="Pisabarro A."/>
            <person name="Eastwood D.C."/>
            <person name="Martin F."/>
            <person name="Cullen D."/>
            <person name="Grigoriev I.V."/>
            <person name="Hibbett D.S."/>
        </authorList>
    </citation>
    <scope>NUCLEOTIDE SEQUENCE [LARGE SCALE GENOMIC DNA]</scope>
    <source>
        <strain evidence="2 3">MD-104</strain>
    </source>
</reference>
<evidence type="ECO:0000313" key="2">
    <source>
        <dbReference type="EMBL" id="PCH40732.1"/>
    </source>
</evidence>
<dbReference type="InterPro" id="IPR004843">
    <property type="entry name" value="Calcineurin-like_PHP"/>
</dbReference>
<dbReference type="InterPro" id="IPR029052">
    <property type="entry name" value="Metallo-depent_PP-like"/>
</dbReference>
<keyword evidence="3" id="KW-1185">Reference proteome</keyword>
<dbReference type="STRING" id="742152.A0A2H3JES7"/>
<organism evidence="2 3">
    <name type="scientific">Wolfiporia cocos (strain MD-104)</name>
    <name type="common">Brown rot fungus</name>
    <dbReference type="NCBI Taxonomy" id="742152"/>
    <lineage>
        <taxon>Eukaryota</taxon>
        <taxon>Fungi</taxon>
        <taxon>Dikarya</taxon>
        <taxon>Basidiomycota</taxon>
        <taxon>Agaricomycotina</taxon>
        <taxon>Agaricomycetes</taxon>
        <taxon>Polyporales</taxon>
        <taxon>Phaeolaceae</taxon>
        <taxon>Wolfiporia</taxon>
    </lineage>
</organism>
<dbReference type="Proteomes" id="UP000218811">
    <property type="component" value="Unassembled WGS sequence"/>
</dbReference>
<dbReference type="Pfam" id="PF00149">
    <property type="entry name" value="Metallophos"/>
    <property type="match status" value="1"/>
</dbReference>
<dbReference type="InterPro" id="IPR051693">
    <property type="entry name" value="UPF0046_metallophosphoest"/>
</dbReference>
<dbReference type="SUPFAM" id="SSF56300">
    <property type="entry name" value="Metallo-dependent phosphatases"/>
    <property type="match status" value="1"/>
</dbReference>
<dbReference type="PANTHER" id="PTHR12905:SF0">
    <property type="entry name" value="CALCINEURIN-LIKE PHOSPHOESTERASE DOMAIN-CONTAINING PROTEIN"/>
    <property type="match status" value="1"/>
</dbReference>
<accession>A0A2H3JES7</accession>
<dbReference type="PANTHER" id="PTHR12905">
    <property type="entry name" value="METALLOPHOSPHOESTERASE"/>
    <property type="match status" value="1"/>
</dbReference>
<evidence type="ECO:0000259" key="1">
    <source>
        <dbReference type="Pfam" id="PF00149"/>
    </source>
</evidence>
<feature type="domain" description="Calcineurin-like phosphoesterase" evidence="1">
    <location>
        <begin position="52"/>
        <end position="252"/>
    </location>
</feature>
<sequence>MSSETETGAPADTGNAASECGLTSVLRTPTAVVHLEYDAAAPPPAPGAGWTRFVCVSDTHTRAVRVPPGDVLLHGGDLTHSGKAAEFEGVLAWLGALPHAAKIIIAGNHDLSLDGHDGWYDRNWRRWHESAKKQDVARIRELLQGPKAAQAGIVYLEDRKYEFEAKENGRMWSIYGSPWSPWFMDWGFNYERGEEADQRVAAFPKADILLTHGPPHEILDKTIHEEHVGCESLLARLPSLRPRLHLFGHIHEDHGAIIKQWSGPGDGSGGDTQAGQTVFVNAAQWPMGPRSRGPEGKRVRFGEAPFQPVIVDLLDEV</sequence>
<dbReference type="EMBL" id="KB468113">
    <property type="protein sequence ID" value="PCH40732.1"/>
    <property type="molecule type" value="Genomic_DNA"/>
</dbReference>
<protein>
    <submittedName>
        <fullName evidence="2">Metallo-dependent phosphatase</fullName>
    </submittedName>
</protein>
<proteinExistence type="predicted"/>
<dbReference type="OrthoDB" id="630188at2759"/>
<dbReference type="GO" id="GO:0016787">
    <property type="term" value="F:hydrolase activity"/>
    <property type="evidence" value="ECO:0007669"/>
    <property type="project" value="InterPro"/>
</dbReference>
<dbReference type="AlphaFoldDB" id="A0A2H3JES7"/>
<name>A0A2H3JES7_WOLCO</name>